<evidence type="ECO:0000313" key="4">
    <source>
        <dbReference type="Proteomes" id="UP001208570"/>
    </source>
</evidence>
<dbReference type="PANTHER" id="PTHR42814">
    <property type="entry name" value="AMP-BINDING DOMAIN-CONTAINING PROTEIN"/>
    <property type="match status" value="1"/>
</dbReference>
<dbReference type="CDD" id="cd04433">
    <property type="entry name" value="AFD_class_I"/>
    <property type="match status" value="1"/>
</dbReference>
<dbReference type="SUPFAM" id="SSF56801">
    <property type="entry name" value="Acetyl-CoA synthetase-like"/>
    <property type="match status" value="1"/>
</dbReference>
<dbReference type="InterPro" id="IPR000873">
    <property type="entry name" value="AMP-dep_synth/lig_dom"/>
</dbReference>
<protein>
    <submittedName>
        <fullName evidence="3">Uncharacterized protein</fullName>
    </submittedName>
</protein>
<dbReference type="EMBL" id="JAODUP010000814">
    <property type="protein sequence ID" value="KAK2143762.1"/>
    <property type="molecule type" value="Genomic_DNA"/>
</dbReference>
<dbReference type="Pfam" id="PF13193">
    <property type="entry name" value="AMP-binding_C"/>
    <property type="match status" value="1"/>
</dbReference>
<dbReference type="Gene3D" id="3.30.300.30">
    <property type="match status" value="1"/>
</dbReference>
<dbReference type="PANTHER" id="PTHR42814:SF3">
    <property type="entry name" value="BETA-N-ACETYLHEXOSAMINIDASE"/>
    <property type="match status" value="1"/>
</dbReference>
<organism evidence="3 4">
    <name type="scientific">Paralvinella palmiformis</name>
    <dbReference type="NCBI Taxonomy" id="53620"/>
    <lineage>
        <taxon>Eukaryota</taxon>
        <taxon>Metazoa</taxon>
        <taxon>Spiralia</taxon>
        <taxon>Lophotrochozoa</taxon>
        <taxon>Annelida</taxon>
        <taxon>Polychaeta</taxon>
        <taxon>Sedentaria</taxon>
        <taxon>Canalipalpata</taxon>
        <taxon>Terebellida</taxon>
        <taxon>Terebelliformia</taxon>
        <taxon>Alvinellidae</taxon>
        <taxon>Paralvinella</taxon>
    </lineage>
</organism>
<dbReference type="InterPro" id="IPR045851">
    <property type="entry name" value="AMP-bd_C_sf"/>
</dbReference>
<accession>A0AAD9J0F2</accession>
<feature type="domain" description="AMP-dependent synthetase/ligase" evidence="1">
    <location>
        <begin position="28"/>
        <end position="425"/>
    </location>
</feature>
<dbReference type="Proteomes" id="UP001208570">
    <property type="component" value="Unassembled WGS sequence"/>
</dbReference>
<gene>
    <name evidence="3" type="ORF">LSH36_814g00015</name>
</gene>
<keyword evidence="4" id="KW-1185">Reference proteome</keyword>
<proteinExistence type="predicted"/>
<dbReference type="PROSITE" id="PS00455">
    <property type="entry name" value="AMP_BINDING"/>
    <property type="match status" value="1"/>
</dbReference>
<dbReference type="InterPro" id="IPR025110">
    <property type="entry name" value="AMP-bd_C"/>
</dbReference>
<comment type="caution">
    <text evidence="3">The sequence shown here is derived from an EMBL/GenBank/DDBJ whole genome shotgun (WGS) entry which is preliminary data.</text>
</comment>
<reference evidence="3" key="1">
    <citation type="journal article" date="2023" name="Mol. Biol. Evol.">
        <title>Third-Generation Sequencing Reveals the Adaptive Role of the Epigenome in Three Deep-Sea Polychaetes.</title>
        <authorList>
            <person name="Perez M."/>
            <person name="Aroh O."/>
            <person name="Sun Y."/>
            <person name="Lan Y."/>
            <person name="Juniper S.K."/>
            <person name="Young C.R."/>
            <person name="Angers B."/>
            <person name="Qian P.Y."/>
        </authorList>
    </citation>
    <scope>NUCLEOTIDE SEQUENCE</scope>
    <source>
        <strain evidence="3">P08H-3</strain>
    </source>
</reference>
<dbReference type="InterPro" id="IPR020845">
    <property type="entry name" value="AMP-binding_CS"/>
</dbReference>
<dbReference type="Gene3D" id="3.40.50.12780">
    <property type="entry name" value="N-terminal domain of ligase-like"/>
    <property type="match status" value="1"/>
</dbReference>
<dbReference type="InterPro" id="IPR042099">
    <property type="entry name" value="ANL_N_sf"/>
</dbReference>
<sequence>MFPRSKKSYLCTNVDRPFVYTSFPDLLDERAYESPDKPAHIFRDLRAIDPGSRGEGETVLERKVVSFKDIADKSRFVAANLLDLGINPGDRIGVLGRNSPEWLFLDYACLRINVLMIRIPGSLMYHDAFVEVLYRYRCNILFVDHGETIQDINRIMPGLLNGKLPEEDSQKLGSLRIMYLRSQSDTDQLKTVRSMSESKCDVTRVMAIQECLDPDDIAIVLPTSGTTGIPKFCAFSHFKIINASIASMTGFDPETKGYAVVGLDLPMTWIGGLHFSPVSTGFTFVHIDQSIGSMSTAAELIFQIVREEQVTSIAIMPFMLYDALKAQQAGKLTISASLENIVTGGERVPQELISLASTVFKSVLVYYGLTEGYECLKNKPLEKGFYTTEMMPHYEAKITDDNGGTVSRGVPGNLQIRSPLTMIGFLDDPDASAKVKSSSGWLDTGDVAIIHESGFLEVVGRTKHIISCSTRKIYPKTIEGIILKNPKVENVIVIGLPDVRFFEVVCACVIPKPVTNLTEQELHGYCANETLESILVPKYFMFLDNFPKGSTGKISRHTLLEMAKKHFDR</sequence>
<name>A0AAD9J0F2_9ANNE</name>
<dbReference type="Pfam" id="PF00501">
    <property type="entry name" value="AMP-binding"/>
    <property type="match status" value="1"/>
</dbReference>
<evidence type="ECO:0000259" key="2">
    <source>
        <dbReference type="Pfam" id="PF13193"/>
    </source>
</evidence>
<evidence type="ECO:0000259" key="1">
    <source>
        <dbReference type="Pfam" id="PF00501"/>
    </source>
</evidence>
<dbReference type="AlphaFoldDB" id="A0AAD9J0F2"/>
<feature type="domain" description="AMP-binding enzyme C-terminal" evidence="2">
    <location>
        <begin position="478"/>
        <end position="553"/>
    </location>
</feature>
<evidence type="ECO:0000313" key="3">
    <source>
        <dbReference type="EMBL" id="KAK2143762.1"/>
    </source>
</evidence>